<keyword evidence="1" id="KW-1015">Disulfide bond</keyword>
<dbReference type="GO" id="GO:0008061">
    <property type="term" value="F:chitin binding"/>
    <property type="evidence" value="ECO:0007669"/>
    <property type="project" value="InterPro"/>
</dbReference>
<dbReference type="Pfam" id="PF01607">
    <property type="entry name" value="CBM_14"/>
    <property type="match status" value="1"/>
</dbReference>
<dbReference type="InterPro" id="IPR000436">
    <property type="entry name" value="Sushi_SCR_CCP_dom"/>
</dbReference>
<dbReference type="PROSITE" id="PS50923">
    <property type="entry name" value="SUSHI"/>
    <property type="match status" value="2"/>
</dbReference>
<comment type="caution">
    <text evidence="6">The sequence shown here is derived from an EMBL/GenBank/DDBJ whole genome shotgun (WGS) entry which is preliminary data.</text>
</comment>
<dbReference type="SMART" id="SM00032">
    <property type="entry name" value="CCP"/>
    <property type="match status" value="3"/>
</dbReference>
<feature type="domain" description="Sushi" evidence="4">
    <location>
        <begin position="433"/>
        <end position="497"/>
    </location>
</feature>
<organism evidence="6 7">
    <name type="scientific">Trichonephila clavata</name>
    <name type="common">Joro spider</name>
    <name type="synonym">Nephila clavata</name>
    <dbReference type="NCBI Taxonomy" id="2740835"/>
    <lineage>
        <taxon>Eukaryota</taxon>
        <taxon>Metazoa</taxon>
        <taxon>Ecdysozoa</taxon>
        <taxon>Arthropoda</taxon>
        <taxon>Chelicerata</taxon>
        <taxon>Arachnida</taxon>
        <taxon>Araneae</taxon>
        <taxon>Araneomorphae</taxon>
        <taxon>Entelegynae</taxon>
        <taxon>Araneoidea</taxon>
        <taxon>Nephilidae</taxon>
        <taxon>Trichonephila</taxon>
    </lineage>
</organism>
<evidence type="ECO:0000313" key="6">
    <source>
        <dbReference type="EMBL" id="GFR04555.1"/>
    </source>
</evidence>
<evidence type="ECO:0000256" key="2">
    <source>
        <dbReference type="PROSITE-ProRule" id="PRU00302"/>
    </source>
</evidence>
<comment type="caution">
    <text evidence="2">Lacks conserved residue(s) required for the propagation of feature annotation.</text>
</comment>
<evidence type="ECO:0000256" key="3">
    <source>
        <dbReference type="SAM" id="MobiDB-lite"/>
    </source>
</evidence>
<evidence type="ECO:0000259" key="5">
    <source>
        <dbReference type="PROSITE" id="PS50940"/>
    </source>
</evidence>
<proteinExistence type="predicted"/>
<evidence type="ECO:0000259" key="4">
    <source>
        <dbReference type="PROSITE" id="PS50923"/>
    </source>
</evidence>
<feature type="domain" description="Sushi" evidence="4">
    <location>
        <begin position="181"/>
        <end position="242"/>
    </location>
</feature>
<sequence>MGLLIDGTIQIASELFSKSIANNKAVEDLKFQVFGKLDSITDDVSGLRNESLSIKDSLDAIQQDVTMLQADVATSENKVQELMLTSQKNIKDVYWKIDNITYIWDSSLSTVTEQIAAWKKSKDQETASEEPSLVSQTPDEYTDESSEVVGIATDDYDAMTRMRGKGEEKETKSLHVISPQEKCKIPSTNDSHLLMASEIDGHGNRILSFGCKPIGKYGLEGIPVPMRCVNGEWIGSIPKCVRLLEDNEIIAISEEVFSKHPCRTVIGDVADPHSCNFFFKCDHGMMMGRVLCPSNLHFNPLTRQCDWPYLAKCKTSTSGGVEVLKDLIPTIKIEPNNVDRPFGLMGTGDMGELIVYPRTSFQVHCLYPQNAWGEPTWDVEYFSTGVSKSLTPEVNRHRVSLSIVAATQNSSGIYTCKTPFGERNSITIIIKDVSCPMVEVTPEAHETTVYRKHPDGEYRVLSTTVEYLCEGDFSIAAMCLPNGTWSRPPPSTAECKPRITNSPSTWGCPALNIDPQLGLILEYDKAQRRVNWRCPQDKRFIGPSYTTCYKGSWSHTSLPSCIPFRF</sequence>
<dbReference type="SUPFAM" id="SSF57625">
    <property type="entry name" value="Invertebrate chitin-binding proteins"/>
    <property type="match status" value="1"/>
</dbReference>
<dbReference type="OrthoDB" id="6431181at2759"/>
<name>A0A8X6LCD7_TRICU</name>
<accession>A0A8X6LCD7</accession>
<keyword evidence="7" id="KW-1185">Reference proteome</keyword>
<dbReference type="EMBL" id="BMAO01035590">
    <property type="protein sequence ID" value="GFR04555.1"/>
    <property type="molecule type" value="Genomic_DNA"/>
</dbReference>
<feature type="region of interest" description="Disordered" evidence="3">
    <location>
        <begin position="120"/>
        <end position="144"/>
    </location>
</feature>
<dbReference type="AlphaFoldDB" id="A0A8X6LCD7"/>
<dbReference type="GO" id="GO:0005576">
    <property type="term" value="C:extracellular region"/>
    <property type="evidence" value="ECO:0007669"/>
    <property type="project" value="InterPro"/>
</dbReference>
<dbReference type="SUPFAM" id="SSF57535">
    <property type="entry name" value="Complement control module/SCR domain"/>
    <property type="match status" value="1"/>
</dbReference>
<dbReference type="PROSITE" id="PS50940">
    <property type="entry name" value="CHIT_BIND_II"/>
    <property type="match status" value="1"/>
</dbReference>
<dbReference type="Gene3D" id="2.170.140.10">
    <property type="entry name" value="Chitin binding domain"/>
    <property type="match status" value="1"/>
</dbReference>
<dbReference type="InterPro" id="IPR035976">
    <property type="entry name" value="Sushi/SCR/CCP_sf"/>
</dbReference>
<dbReference type="SMART" id="SM00494">
    <property type="entry name" value="ChtBD2"/>
    <property type="match status" value="1"/>
</dbReference>
<dbReference type="InterPro" id="IPR002557">
    <property type="entry name" value="Chitin-bd_dom"/>
</dbReference>
<evidence type="ECO:0000313" key="7">
    <source>
        <dbReference type="Proteomes" id="UP000887116"/>
    </source>
</evidence>
<protein>
    <submittedName>
        <fullName evidence="6">Uncharacterized protein</fullName>
    </submittedName>
</protein>
<evidence type="ECO:0000256" key="1">
    <source>
        <dbReference type="ARBA" id="ARBA00023157"/>
    </source>
</evidence>
<keyword evidence="2" id="KW-0768">Sushi</keyword>
<reference evidence="6" key="1">
    <citation type="submission" date="2020-07" db="EMBL/GenBank/DDBJ databases">
        <title>Multicomponent nature underlies the extraordinary mechanical properties of spider dragline silk.</title>
        <authorList>
            <person name="Kono N."/>
            <person name="Nakamura H."/>
            <person name="Mori M."/>
            <person name="Yoshida Y."/>
            <person name="Ohtoshi R."/>
            <person name="Malay A.D."/>
            <person name="Moran D.A.P."/>
            <person name="Tomita M."/>
            <person name="Numata K."/>
            <person name="Arakawa K."/>
        </authorList>
    </citation>
    <scope>NUCLEOTIDE SEQUENCE</scope>
</reference>
<gene>
    <name evidence="6" type="primary">AVEN_109408_1</name>
    <name evidence="6" type="ORF">TNCT_281671</name>
</gene>
<dbReference type="Proteomes" id="UP000887116">
    <property type="component" value="Unassembled WGS sequence"/>
</dbReference>
<feature type="domain" description="Chitin-binding type-2" evidence="5">
    <location>
        <begin position="259"/>
        <end position="315"/>
    </location>
</feature>
<dbReference type="InterPro" id="IPR036508">
    <property type="entry name" value="Chitin-bd_dom_sf"/>
</dbReference>